<evidence type="ECO:0000313" key="1">
    <source>
        <dbReference type="EMBL" id="CAI8026836.1"/>
    </source>
</evidence>
<proteinExistence type="predicted"/>
<reference evidence="1" key="1">
    <citation type="submission" date="2023-03" db="EMBL/GenBank/DDBJ databases">
        <authorList>
            <person name="Steffen K."/>
            <person name="Cardenas P."/>
        </authorList>
    </citation>
    <scope>NUCLEOTIDE SEQUENCE</scope>
</reference>
<gene>
    <name evidence="1" type="ORF">GBAR_LOCUS15378</name>
</gene>
<evidence type="ECO:0000313" key="2">
    <source>
        <dbReference type="Proteomes" id="UP001174909"/>
    </source>
</evidence>
<name>A0AA35SDW0_GEOBA</name>
<dbReference type="AlphaFoldDB" id="A0AA35SDW0"/>
<keyword evidence="2" id="KW-1185">Reference proteome</keyword>
<sequence>MDSIGWNLTTSYTIREKPLSTMRTIFNSATSLQISVTPNTGAITMPHCSKVYITMVR</sequence>
<dbReference type="Proteomes" id="UP001174909">
    <property type="component" value="Unassembled WGS sequence"/>
</dbReference>
<accession>A0AA35SDW0</accession>
<protein>
    <submittedName>
        <fullName evidence="1">Uncharacterized protein</fullName>
    </submittedName>
</protein>
<dbReference type="EMBL" id="CASHTH010002241">
    <property type="protein sequence ID" value="CAI8026836.1"/>
    <property type="molecule type" value="Genomic_DNA"/>
</dbReference>
<comment type="caution">
    <text evidence="1">The sequence shown here is derived from an EMBL/GenBank/DDBJ whole genome shotgun (WGS) entry which is preliminary data.</text>
</comment>
<organism evidence="1 2">
    <name type="scientific">Geodia barretti</name>
    <name type="common">Barrett's horny sponge</name>
    <dbReference type="NCBI Taxonomy" id="519541"/>
    <lineage>
        <taxon>Eukaryota</taxon>
        <taxon>Metazoa</taxon>
        <taxon>Porifera</taxon>
        <taxon>Demospongiae</taxon>
        <taxon>Heteroscleromorpha</taxon>
        <taxon>Tetractinellida</taxon>
        <taxon>Astrophorina</taxon>
        <taxon>Geodiidae</taxon>
        <taxon>Geodia</taxon>
    </lineage>
</organism>